<name>A0A4V2PH15_9GAMM</name>
<dbReference type="SUPFAM" id="SSF53335">
    <property type="entry name" value="S-adenosyl-L-methionine-dependent methyltransferases"/>
    <property type="match status" value="1"/>
</dbReference>
<gene>
    <name evidence="5" type="ORF">DFR30_2308</name>
</gene>
<keyword evidence="2 3" id="KW-0802">TPR repeat</keyword>
<feature type="repeat" description="TPR" evidence="3">
    <location>
        <begin position="245"/>
        <end position="278"/>
    </location>
</feature>
<dbReference type="GO" id="GO:0008168">
    <property type="term" value="F:methyltransferase activity"/>
    <property type="evidence" value="ECO:0007669"/>
    <property type="project" value="UniProtKB-KW"/>
</dbReference>
<feature type="domain" description="Methyltransferase" evidence="4">
    <location>
        <begin position="376"/>
        <end position="487"/>
    </location>
</feature>
<dbReference type="SMART" id="SM00028">
    <property type="entry name" value="TPR"/>
    <property type="match status" value="8"/>
</dbReference>
<comment type="caution">
    <text evidence="5">The sequence shown here is derived from an EMBL/GenBank/DDBJ whole genome shotgun (WGS) entry which is preliminary data.</text>
</comment>
<evidence type="ECO:0000313" key="6">
    <source>
        <dbReference type="Proteomes" id="UP000295707"/>
    </source>
</evidence>
<sequence length="537" mass="59202">MTSVVLNNVTLARAVEAYRDGRLDDAQQLFLDVLQLEPGNPDALYFMSMIDQQAGRLEVAEHRAKELLGQKPEDGKALNLLGTIQMSRVLLDDASETFARGVRVDVSNPILRVNAAICQMALVNPQGAVALCREALAIQPGYANAYNIMGTAQLAQGEPEDAAESFRKAFELKPDFQDALFNYGKALLDLRKYGEALDCFNSVLDKECSHVHALTRRADILAARGDYQGAEAGYSTALENNSRFTPAYIGMGKLHQSMDRQETALGFFKRAIELDSANVEALMLAGDAFRKLNQLEASAAAFRDVLDIDPDNFQAQFHLAAVNGNTPPAKPDNDYVQRLFDEFADNFDSALGKVDYNAPEQLRELAEVYLDSGLSGGLDILDLGCGTGLSGISFKSLSGRLKGVDISQRMIDKARKRGIYDELENNELLTSLVRHQNDTDLAICADTFPYIGDLESYFLAVFSALRANGLFLFSVETHQGEDDYKLNATARYAHSGRYVRELARRRGFEFLGCNQSSYRKEAGHPVESLIVALRKTA</sequence>
<dbReference type="PROSITE" id="PS50005">
    <property type="entry name" value="TPR"/>
    <property type="match status" value="3"/>
</dbReference>
<dbReference type="PROSITE" id="PS50293">
    <property type="entry name" value="TPR_REGION"/>
    <property type="match status" value="1"/>
</dbReference>
<keyword evidence="5" id="KW-0489">Methyltransferase</keyword>
<keyword evidence="1" id="KW-0677">Repeat</keyword>
<dbReference type="Pfam" id="PF13432">
    <property type="entry name" value="TPR_16"/>
    <property type="match status" value="1"/>
</dbReference>
<keyword evidence="5" id="KW-0808">Transferase</keyword>
<dbReference type="AlphaFoldDB" id="A0A4V2PH15"/>
<dbReference type="InterPro" id="IPR029063">
    <property type="entry name" value="SAM-dependent_MTases_sf"/>
</dbReference>
<dbReference type="SUPFAM" id="SSF48452">
    <property type="entry name" value="TPR-like"/>
    <property type="match status" value="2"/>
</dbReference>
<dbReference type="CDD" id="cd02440">
    <property type="entry name" value="AdoMet_MTases"/>
    <property type="match status" value="1"/>
</dbReference>
<dbReference type="Gene3D" id="3.40.50.150">
    <property type="entry name" value="Vaccinia Virus protein VP39"/>
    <property type="match status" value="1"/>
</dbReference>
<dbReference type="Gene3D" id="1.25.40.10">
    <property type="entry name" value="Tetratricopeptide repeat domain"/>
    <property type="match status" value="3"/>
</dbReference>
<dbReference type="RefSeq" id="WP_132973320.1">
    <property type="nucleotide sequence ID" value="NZ_SMFX01000001.1"/>
</dbReference>
<evidence type="ECO:0000256" key="1">
    <source>
        <dbReference type="ARBA" id="ARBA00022737"/>
    </source>
</evidence>
<keyword evidence="6" id="KW-1185">Reference proteome</keyword>
<reference evidence="5 6" key="1">
    <citation type="submission" date="2019-03" db="EMBL/GenBank/DDBJ databases">
        <title>Genomic Encyclopedia of Type Strains, Phase IV (KMG-IV): sequencing the most valuable type-strain genomes for metagenomic binning, comparative biology and taxonomic classification.</title>
        <authorList>
            <person name="Goeker M."/>
        </authorList>
    </citation>
    <scope>NUCLEOTIDE SEQUENCE [LARGE SCALE GENOMIC DNA]</scope>
    <source>
        <strain evidence="5 6">DSM 19610</strain>
    </source>
</reference>
<dbReference type="OrthoDB" id="9809392at2"/>
<dbReference type="Pfam" id="PF13181">
    <property type="entry name" value="TPR_8"/>
    <property type="match status" value="1"/>
</dbReference>
<evidence type="ECO:0000256" key="2">
    <source>
        <dbReference type="ARBA" id="ARBA00022803"/>
    </source>
</evidence>
<dbReference type="PANTHER" id="PTHR44227:SF3">
    <property type="entry name" value="PROTEIN O-MANNOSYL-TRANSFERASE TMTC4"/>
    <property type="match status" value="1"/>
</dbReference>
<dbReference type="EMBL" id="SMFX01000001">
    <property type="protein sequence ID" value="TCK19016.1"/>
    <property type="molecule type" value="Genomic_DNA"/>
</dbReference>
<dbReference type="Pfam" id="PF13414">
    <property type="entry name" value="TPR_11"/>
    <property type="match status" value="1"/>
</dbReference>
<feature type="repeat" description="TPR" evidence="3">
    <location>
        <begin position="143"/>
        <end position="176"/>
    </location>
</feature>
<dbReference type="InterPro" id="IPR011990">
    <property type="entry name" value="TPR-like_helical_dom_sf"/>
</dbReference>
<dbReference type="InterPro" id="IPR052346">
    <property type="entry name" value="O-mannosyl-transferase_TMTC"/>
</dbReference>
<feature type="repeat" description="TPR" evidence="3">
    <location>
        <begin position="279"/>
        <end position="312"/>
    </location>
</feature>
<evidence type="ECO:0000259" key="4">
    <source>
        <dbReference type="Pfam" id="PF13847"/>
    </source>
</evidence>
<accession>A0A4V2PH15</accession>
<organism evidence="5 6">
    <name type="scientific">Thiogranum longum</name>
    <dbReference type="NCBI Taxonomy" id="1537524"/>
    <lineage>
        <taxon>Bacteria</taxon>
        <taxon>Pseudomonadati</taxon>
        <taxon>Pseudomonadota</taxon>
        <taxon>Gammaproteobacteria</taxon>
        <taxon>Chromatiales</taxon>
        <taxon>Ectothiorhodospiraceae</taxon>
        <taxon>Thiogranum</taxon>
    </lineage>
</organism>
<dbReference type="InterPro" id="IPR019734">
    <property type="entry name" value="TPR_rpt"/>
</dbReference>
<protein>
    <submittedName>
        <fullName evidence="5">Putative TPR repeat methyltransferase</fullName>
    </submittedName>
</protein>
<dbReference type="GO" id="GO:0032259">
    <property type="term" value="P:methylation"/>
    <property type="evidence" value="ECO:0007669"/>
    <property type="project" value="UniProtKB-KW"/>
</dbReference>
<proteinExistence type="predicted"/>
<dbReference type="Pfam" id="PF14559">
    <property type="entry name" value="TPR_19"/>
    <property type="match status" value="1"/>
</dbReference>
<dbReference type="InterPro" id="IPR025714">
    <property type="entry name" value="Methyltranfer_dom"/>
</dbReference>
<evidence type="ECO:0000256" key="3">
    <source>
        <dbReference type="PROSITE-ProRule" id="PRU00339"/>
    </source>
</evidence>
<evidence type="ECO:0000313" key="5">
    <source>
        <dbReference type="EMBL" id="TCK19016.1"/>
    </source>
</evidence>
<dbReference type="Pfam" id="PF13847">
    <property type="entry name" value="Methyltransf_31"/>
    <property type="match status" value="1"/>
</dbReference>
<dbReference type="Proteomes" id="UP000295707">
    <property type="component" value="Unassembled WGS sequence"/>
</dbReference>
<dbReference type="PANTHER" id="PTHR44227">
    <property type="match status" value="1"/>
</dbReference>